<dbReference type="InterPro" id="IPR036775">
    <property type="entry name" value="DNA_pol_Y-fam_lit_finger_sf"/>
</dbReference>
<dbReference type="InterPro" id="IPR001126">
    <property type="entry name" value="UmuC"/>
</dbReference>
<dbReference type="InterPro" id="IPR017961">
    <property type="entry name" value="DNA_pol_Y-fam_little_finger"/>
</dbReference>
<evidence type="ECO:0000259" key="6">
    <source>
        <dbReference type="PROSITE" id="PS50173"/>
    </source>
</evidence>
<keyword evidence="2" id="KW-0515">Mutator protein</keyword>
<accession>A0A9X3FVR9</accession>
<dbReference type="Pfam" id="PF21999">
    <property type="entry name" value="IMS_HHH_1"/>
    <property type="match status" value="1"/>
</dbReference>
<keyword evidence="4" id="KW-0235">DNA replication</keyword>
<dbReference type="InterPro" id="IPR043128">
    <property type="entry name" value="Rev_trsase/Diguanyl_cyclase"/>
</dbReference>
<evidence type="ECO:0000313" key="7">
    <source>
        <dbReference type="EMBL" id="MCZ0725422.1"/>
    </source>
</evidence>
<dbReference type="InterPro" id="IPR050116">
    <property type="entry name" value="DNA_polymerase-Y"/>
</dbReference>
<keyword evidence="5" id="KW-0808">Transferase</keyword>
<dbReference type="SUPFAM" id="SSF56672">
    <property type="entry name" value="DNA/RNA polymerases"/>
    <property type="match status" value="1"/>
</dbReference>
<dbReference type="PANTHER" id="PTHR11076">
    <property type="entry name" value="DNA REPAIR POLYMERASE UMUC / TRANSFERASE FAMILY MEMBER"/>
    <property type="match status" value="1"/>
</dbReference>
<dbReference type="GO" id="GO:0009432">
    <property type="term" value="P:SOS response"/>
    <property type="evidence" value="ECO:0007669"/>
    <property type="project" value="TreeGrafter"/>
</dbReference>
<dbReference type="GO" id="GO:0003684">
    <property type="term" value="F:damaged DNA binding"/>
    <property type="evidence" value="ECO:0007669"/>
    <property type="project" value="InterPro"/>
</dbReference>
<dbReference type="GO" id="GO:0005829">
    <property type="term" value="C:cytosol"/>
    <property type="evidence" value="ECO:0007669"/>
    <property type="project" value="TreeGrafter"/>
</dbReference>
<keyword evidence="5" id="KW-0239">DNA-directed DNA polymerase</keyword>
<dbReference type="CDD" id="cd01700">
    <property type="entry name" value="PolY_Pol_V_umuC"/>
    <property type="match status" value="1"/>
</dbReference>
<dbReference type="Gene3D" id="3.40.1170.60">
    <property type="match status" value="1"/>
</dbReference>
<protein>
    <submittedName>
        <fullName evidence="7">Y-family DNA polymerase</fullName>
    </submittedName>
</protein>
<gene>
    <name evidence="7" type="ORF">OW157_02430</name>
</gene>
<dbReference type="Gene3D" id="1.10.150.20">
    <property type="entry name" value="5' to 3' exonuclease, C-terminal subdomain"/>
    <property type="match status" value="1"/>
</dbReference>
<dbReference type="EMBL" id="JAPRFR010000001">
    <property type="protein sequence ID" value="MCZ0725422.1"/>
    <property type="molecule type" value="Genomic_DNA"/>
</dbReference>
<evidence type="ECO:0000256" key="1">
    <source>
        <dbReference type="ARBA" id="ARBA00010945"/>
    </source>
</evidence>
<reference evidence="7" key="1">
    <citation type="submission" date="2022-12" db="EMBL/GenBank/DDBJ databases">
        <title>Description and comparative metabolic analysis of Aerococcus sp. nov., isolated from the feces of a pig.</title>
        <authorList>
            <person name="Chang Y.-H."/>
        </authorList>
    </citation>
    <scope>NUCLEOTIDE SEQUENCE</scope>
    <source>
        <strain evidence="7">YH-aer222</strain>
    </source>
</reference>
<dbReference type="PANTHER" id="PTHR11076:SF35">
    <property type="entry name" value="DNA REPAIR PROTEIN HOMOLOG YOBH"/>
    <property type="match status" value="1"/>
</dbReference>
<dbReference type="Proteomes" id="UP001146670">
    <property type="component" value="Unassembled WGS sequence"/>
</dbReference>
<organism evidence="7 8">
    <name type="scientific">Aerococcus kribbianus</name>
    <dbReference type="NCBI Taxonomy" id="2999064"/>
    <lineage>
        <taxon>Bacteria</taxon>
        <taxon>Bacillati</taxon>
        <taxon>Bacillota</taxon>
        <taxon>Bacilli</taxon>
        <taxon>Lactobacillales</taxon>
        <taxon>Aerococcaceae</taxon>
        <taxon>Aerococcus</taxon>
    </lineage>
</organism>
<dbReference type="SUPFAM" id="SSF100879">
    <property type="entry name" value="Lesion bypass DNA polymerase (Y-family), little finger domain"/>
    <property type="match status" value="1"/>
</dbReference>
<dbReference type="GO" id="GO:0006281">
    <property type="term" value="P:DNA repair"/>
    <property type="evidence" value="ECO:0007669"/>
    <property type="project" value="InterPro"/>
</dbReference>
<keyword evidence="8" id="KW-1185">Reference proteome</keyword>
<evidence type="ECO:0000256" key="2">
    <source>
        <dbReference type="ARBA" id="ARBA00022457"/>
    </source>
</evidence>
<keyword evidence="3" id="KW-0548">Nucleotidyltransferase</keyword>
<evidence type="ECO:0000256" key="5">
    <source>
        <dbReference type="ARBA" id="ARBA00022932"/>
    </source>
</evidence>
<dbReference type="GO" id="GO:0042276">
    <property type="term" value="P:error-prone translesion synthesis"/>
    <property type="evidence" value="ECO:0007669"/>
    <property type="project" value="TreeGrafter"/>
</dbReference>
<name>A0A9X3FVR9_9LACT</name>
<dbReference type="InterPro" id="IPR053848">
    <property type="entry name" value="IMS_HHH_1"/>
</dbReference>
<dbReference type="RefSeq" id="WP_268751739.1">
    <property type="nucleotide sequence ID" value="NZ_JAPRFQ010000001.1"/>
</dbReference>
<sequence>MFANNPKFDYDREPSRDILCIDCKSFYASVEAVDHGLDPLTAKLVVMSYPSGAQTERGSGLILASSPAAKAAYGISNVSRARDLPFPYPDDLYIYPPRMRRYMQKNKEVNQIYQSYVDEANHHVYSVDESFLDITNSLRLFKAQSAKDLALRIQRDVYEQLGIYTTIGIGDNPFLAKVALDNAAKKAPDMIAEWRYEQVAQTLWQIQDLTAVWGIGKRTARKLGGMGINTVYDLAHTSYYQLKKSFGVLGTQLYAHAWGIDRSFLGDTYQSQDKSIGNSQILPRDYHVASEIELVIKEMADQVATRLRRYGYSAQVISLYIGYSKSYLDSEGKSSFHKHARIQVTNSGKKIAEVALFLFRQAYHGQIVRQVGLTSHDLTQSRSQQLDLFQSVTQQDNQAQVEQIVDRIRGKYGFTSIVHAASLLSGGRAIDRSKLVGGHAGGMAGIEGDGHG</sequence>
<dbReference type="GO" id="GO:0003887">
    <property type="term" value="F:DNA-directed DNA polymerase activity"/>
    <property type="evidence" value="ECO:0007669"/>
    <property type="project" value="UniProtKB-KW"/>
</dbReference>
<evidence type="ECO:0000313" key="8">
    <source>
        <dbReference type="Proteomes" id="UP001146670"/>
    </source>
</evidence>
<dbReference type="InterPro" id="IPR043502">
    <property type="entry name" value="DNA/RNA_pol_sf"/>
</dbReference>
<dbReference type="Gene3D" id="3.30.70.270">
    <property type="match status" value="1"/>
</dbReference>
<feature type="domain" description="UmuC" evidence="6">
    <location>
        <begin position="18"/>
        <end position="216"/>
    </location>
</feature>
<dbReference type="Pfam" id="PF00817">
    <property type="entry name" value="IMS"/>
    <property type="match status" value="1"/>
</dbReference>
<proteinExistence type="inferred from homology"/>
<dbReference type="GO" id="GO:0006260">
    <property type="term" value="P:DNA replication"/>
    <property type="evidence" value="ECO:0007669"/>
    <property type="project" value="UniProtKB-KW"/>
</dbReference>
<dbReference type="Pfam" id="PF11799">
    <property type="entry name" value="IMS_C"/>
    <property type="match status" value="1"/>
</dbReference>
<comment type="caution">
    <text evidence="7">The sequence shown here is derived from an EMBL/GenBank/DDBJ whole genome shotgun (WGS) entry which is preliminary data.</text>
</comment>
<comment type="similarity">
    <text evidence="1">Belongs to the DNA polymerase type-Y family.</text>
</comment>
<evidence type="ECO:0000256" key="4">
    <source>
        <dbReference type="ARBA" id="ARBA00022705"/>
    </source>
</evidence>
<dbReference type="Gene3D" id="3.30.1490.100">
    <property type="entry name" value="DNA polymerase, Y-family, little finger domain"/>
    <property type="match status" value="1"/>
</dbReference>
<dbReference type="AlphaFoldDB" id="A0A9X3FVR9"/>
<dbReference type="PROSITE" id="PS50173">
    <property type="entry name" value="UMUC"/>
    <property type="match status" value="1"/>
</dbReference>
<evidence type="ECO:0000256" key="3">
    <source>
        <dbReference type="ARBA" id="ARBA00022695"/>
    </source>
</evidence>